<keyword evidence="8" id="KW-1185">Reference proteome</keyword>
<dbReference type="InterPro" id="IPR037138">
    <property type="entry name" value="His_deacetylse_dom_sf"/>
</dbReference>
<dbReference type="PANTHER" id="PTHR10625:SF17">
    <property type="entry name" value="HISTONE DEACETYLASE 8"/>
    <property type="match status" value="1"/>
</dbReference>
<dbReference type="GO" id="GO:0046872">
    <property type="term" value="F:metal ion binding"/>
    <property type="evidence" value="ECO:0007669"/>
    <property type="project" value="UniProtKB-KW"/>
</dbReference>
<evidence type="ECO:0000256" key="2">
    <source>
        <dbReference type="ARBA" id="ARBA00005947"/>
    </source>
</evidence>
<dbReference type="GO" id="GO:0040029">
    <property type="term" value="P:epigenetic regulation of gene expression"/>
    <property type="evidence" value="ECO:0007669"/>
    <property type="project" value="TreeGrafter"/>
</dbReference>
<protein>
    <submittedName>
        <fullName evidence="7">Histone deacetylase family protein</fullName>
    </submittedName>
</protein>
<evidence type="ECO:0000313" key="7">
    <source>
        <dbReference type="EMBL" id="MBP5856749.1"/>
    </source>
</evidence>
<evidence type="ECO:0000259" key="6">
    <source>
        <dbReference type="Pfam" id="PF00850"/>
    </source>
</evidence>
<dbReference type="GO" id="GO:0004407">
    <property type="term" value="F:histone deacetylase activity"/>
    <property type="evidence" value="ECO:0007669"/>
    <property type="project" value="TreeGrafter"/>
</dbReference>
<dbReference type="CDD" id="cd10001">
    <property type="entry name" value="HDAC_classII_APAH"/>
    <property type="match status" value="1"/>
</dbReference>
<dbReference type="Gene3D" id="3.40.800.20">
    <property type="entry name" value="Histone deacetylase domain"/>
    <property type="match status" value="1"/>
</dbReference>
<dbReference type="PANTHER" id="PTHR10625">
    <property type="entry name" value="HISTONE DEACETYLASE HDAC1-RELATED"/>
    <property type="match status" value="1"/>
</dbReference>
<dbReference type="RefSeq" id="WP_210681343.1">
    <property type="nucleotide sequence ID" value="NZ_JAGMWN010000003.1"/>
</dbReference>
<evidence type="ECO:0000256" key="4">
    <source>
        <dbReference type="ARBA" id="ARBA00022801"/>
    </source>
</evidence>
<keyword evidence="4" id="KW-0378">Hydrolase</keyword>
<feature type="domain" description="Histone deacetylase" evidence="6">
    <location>
        <begin position="28"/>
        <end position="336"/>
    </location>
</feature>
<dbReference type="PRINTS" id="PR01270">
    <property type="entry name" value="HDASUPER"/>
</dbReference>
<dbReference type="GO" id="GO:0016787">
    <property type="term" value="F:hydrolase activity"/>
    <property type="evidence" value="ECO:0007669"/>
    <property type="project" value="UniProtKB-KW"/>
</dbReference>
<keyword evidence="3" id="KW-0479">Metal-binding</keyword>
<dbReference type="InterPro" id="IPR023696">
    <property type="entry name" value="Ureohydrolase_dom_sf"/>
</dbReference>
<comment type="cofactor">
    <cofactor evidence="1">
        <name>Zn(2+)</name>
        <dbReference type="ChEBI" id="CHEBI:29105"/>
    </cofactor>
</comment>
<proteinExistence type="inferred from homology"/>
<evidence type="ECO:0000313" key="8">
    <source>
        <dbReference type="Proteomes" id="UP000672602"/>
    </source>
</evidence>
<dbReference type="InterPro" id="IPR023801">
    <property type="entry name" value="His_deacetylse_dom"/>
</dbReference>
<evidence type="ECO:0000256" key="5">
    <source>
        <dbReference type="ARBA" id="ARBA00022833"/>
    </source>
</evidence>
<comment type="similarity">
    <text evidence="2">Belongs to the histone deacetylase family.</text>
</comment>
<dbReference type="Pfam" id="PF00850">
    <property type="entry name" value="Hist_deacetyl"/>
    <property type="match status" value="1"/>
</dbReference>
<accession>A0A8J7S4T2</accession>
<keyword evidence="5" id="KW-0862">Zinc</keyword>
<dbReference type="AlphaFoldDB" id="A0A8J7S4T2"/>
<dbReference type="Proteomes" id="UP000672602">
    <property type="component" value="Unassembled WGS sequence"/>
</dbReference>
<name>A0A8J7S4T2_9PROT</name>
<organism evidence="7 8">
    <name type="scientific">Marivibrio halodurans</name>
    <dbReference type="NCBI Taxonomy" id="2039722"/>
    <lineage>
        <taxon>Bacteria</taxon>
        <taxon>Pseudomonadati</taxon>
        <taxon>Pseudomonadota</taxon>
        <taxon>Alphaproteobacteria</taxon>
        <taxon>Rhodospirillales</taxon>
        <taxon>Rhodospirillaceae</taxon>
        <taxon>Marivibrio</taxon>
    </lineage>
</organism>
<dbReference type="EMBL" id="JAGMWN010000003">
    <property type="protein sequence ID" value="MBP5856749.1"/>
    <property type="molecule type" value="Genomic_DNA"/>
</dbReference>
<comment type="caution">
    <text evidence="7">The sequence shown here is derived from an EMBL/GenBank/DDBJ whole genome shotgun (WGS) entry which is preliminary data.</text>
</comment>
<reference evidence="7" key="1">
    <citation type="submission" date="2021-04" db="EMBL/GenBank/DDBJ databases">
        <authorList>
            <person name="Zhang D.-C."/>
        </authorList>
    </citation>
    <scope>NUCLEOTIDE SEQUENCE</scope>
    <source>
        <strain evidence="7">CGMCC 1.15697</strain>
    </source>
</reference>
<evidence type="ECO:0000256" key="3">
    <source>
        <dbReference type="ARBA" id="ARBA00022723"/>
    </source>
</evidence>
<dbReference type="InterPro" id="IPR000286">
    <property type="entry name" value="HDACs"/>
</dbReference>
<sequence length="342" mass="37143">MKTIYTDDHKLRDAKTELYGGTLVPPFECPERMDFVLERLAAVKLGPVEAPTRHGLDPVRRIHDADYLDFLATCWEEWQAAGFEGEAIAANWPARRMTGRRPRHIDGKIGYHSLASETAISGGTWEAAQASADVALTARAVIAGGERAAFALCRPPGHHATGDMFGGYCFLNNAAIAAQAFLDDGASRVAILDVDFHHGNGTQDIFYDRGDVLFLSLHGQPEDAFPYFSGYADETGAGAGEGFTVNYPMPEGTPFERWSEALDAACGRIEDYGPDALIISLGVDTFEEDPISFFKLKSDDYRRYGTRIGALGLPTLFAMEGGYAVAQVGVNTVNVLEGFEDA</sequence>
<dbReference type="SUPFAM" id="SSF52768">
    <property type="entry name" value="Arginase/deacetylase"/>
    <property type="match status" value="1"/>
</dbReference>
<evidence type="ECO:0000256" key="1">
    <source>
        <dbReference type="ARBA" id="ARBA00001947"/>
    </source>
</evidence>
<gene>
    <name evidence="7" type="ORF">KAJ83_06995</name>
</gene>